<evidence type="ECO:0000313" key="3">
    <source>
        <dbReference type="Proteomes" id="UP000831947"/>
    </source>
</evidence>
<dbReference type="RefSeq" id="WP_249513440.1">
    <property type="nucleotide sequence ID" value="NZ_CP093365.1"/>
</dbReference>
<keyword evidence="1" id="KW-0472">Membrane</keyword>
<dbReference type="EMBL" id="CP093365">
    <property type="protein sequence ID" value="UQS84256.1"/>
    <property type="molecule type" value="Genomic_DNA"/>
</dbReference>
<feature type="transmembrane region" description="Helical" evidence="1">
    <location>
        <begin position="20"/>
        <end position="40"/>
    </location>
</feature>
<keyword evidence="1" id="KW-0812">Transmembrane</keyword>
<gene>
    <name evidence="2" type="ORF">MOO47_03655</name>
</gene>
<accession>A0ABY4PFD8</accession>
<name>A0ABY4PFD8_9LACO</name>
<sequence length="46" mass="5280">MVQSEMTNYTNNLVSVSTSFVGVSMTLFTEIVQIRSWYLLRLTSTM</sequence>
<evidence type="ECO:0000313" key="2">
    <source>
        <dbReference type="EMBL" id="UQS84256.1"/>
    </source>
</evidence>
<organism evidence="2 3">
    <name type="scientific">Bombilactobacillus thymidiniphilus</name>
    <dbReference type="NCBI Taxonomy" id="2923363"/>
    <lineage>
        <taxon>Bacteria</taxon>
        <taxon>Bacillati</taxon>
        <taxon>Bacillota</taxon>
        <taxon>Bacilli</taxon>
        <taxon>Lactobacillales</taxon>
        <taxon>Lactobacillaceae</taxon>
        <taxon>Bombilactobacillus</taxon>
    </lineage>
</organism>
<keyword evidence="1" id="KW-1133">Transmembrane helix</keyword>
<keyword evidence="3" id="KW-1185">Reference proteome</keyword>
<evidence type="ECO:0000256" key="1">
    <source>
        <dbReference type="SAM" id="Phobius"/>
    </source>
</evidence>
<protein>
    <submittedName>
        <fullName evidence="2">Uncharacterized protein</fullName>
    </submittedName>
</protein>
<dbReference type="Proteomes" id="UP000831947">
    <property type="component" value="Chromosome"/>
</dbReference>
<proteinExistence type="predicted"/>
<reference evidence="2 3" key="1">
    <citation type="journal article" date="2022" name="Int. J. Syst. Evol. Microbiol.">
        <title>Apilactobacillus apisilvae sp. nov., Nicolia spurrieriana gen. nov. sp. nov., Bombilactobacillus folatiphilus sp. nov. and Bombilactobacillus thymidiniphilus sp. nov., four new lactic acid bacterial isolates from stingless bees Tetragonula carbonaria and Austroplebeia australis.</title>
        <authorList>
            <person name="Oliphant S.A."/>
            <person name="Watson-Haigh N.S."/>
            <person name="Sumby K.M."/>
            <person name="Gardner J."/>
            <person name="Groom S."/>
            <person name="Jiranek V."/>
        </authorList>
    </citation>
    <scope>NUCLEOTIDE SEQUENCE [LARGE SCALE GENOMIC DNA]</scope>
    <source>
        <strain evidence="2 3">SG4_A1</strain>
    </source>
</reference>